<evidence type="ECO:0000313" key="10">
    <source>
        <dbReference type="Proteomes" id="UP000297716"/>
    </source>
</evidence>
<feature type="compositionally biased region" description="Basic and acidic residues" evidence="7">
    <location>
        <begin position="82"/>
        <end position="91"/>
    </location>
</feature>
<reference evidence="9 10" key="1">
    <citation type="submission" date="2019-03" db="EMBL/GenBank/DDBJ databases">
        <title>Draft genome sequence of Xylaria hypoxylon DSM 108379, a ubiquitous saprotrophic-parasitic fungi on hardwood.</title>
        <authorList>
            <person name="Buettner E."/>
            <person name="Leonhardt S."/>
            <person name="Gebauer A.M."/>
            <person name="Liers C."/>
            <person name="Hofrichter M."/>
            <person name="Kellner H."/>
        </authorList>
    </citation>
    <scope>NUCLEOTIDE SEQUENCE [LARGE SCALE GENOMIC DNA]</scope>
    <source>
        <strain evidence="9 10">DSM 108379</strain>
    </source>
</reference>
<dbReference type="InterPro" id="IPR019098">
    <property type="entry name" value="Histone_chaperone_domain_CHZ"/>
</dbReference>
<dbReference type="Pfam" id="PF09649">
    <property type="entry name" value="CHZ"/>
    <property type="match status" value="1"/>
</dbReference>
<dbReference type="OrthoDB" id="2148987at2759"/>
<evidence type="ECO:0000259" key="8">
    <source>
        <dbReference type="SMART" id="SM01082"/>
    </source>
</evidence>
<dbReference type="EMBL" id="SKBN01000034">
    <property type="protein sequence ID" value="TGJ86041.1"/>
    <property type="molecule type" value="Genomic_DNA"/>
</dbReference>
<evidence type="ECO:0000256" key="6">
    <source>
        <dbReference type="ARBA" id="ARBA00025877"/>
    </source>
</evidence>
<feature type="domain" description="Histone chaperone" evidence="8">
    <location>
        <begin position="58"/>
        <end position="95"/>
    </location>
</feature>
<comment type="caution">
    <text evidence="9">The sequence shown here is derived from an EMBL/GenBank/DDBJ whole genome shotgun (WGS) entry which is preliminary data.</text>
</comment>
<dbReference type="SMART" id="SM01082">
    <property type="entry name" value="CHZ"/>
    <property type="match status" value="1"/>
</dbReference>
<evidence type="ECO:0000256" key="1">
    <source>
        <dbReference type="ARBA" id="ARBA00002212"/>
    </source>
</evidence>
<comment type="subunit">
    <text evidence="6">Forms a heterotrimer with H2A.Z-H2B, stabilizing the association of the histone dimer. Also, with a lower affinity, forms a heterotrimer with H2A-H2B.</text>
</comment>
<feature type="compositionally biased region" description="Polar residues" evidence="7">
    <location>
        <begin position="1"/>
        <end position="12"/>
    </location>
</feature>
<keyword evidence="10" id="KW-1185">Reference proteome</keyword>
<name>A0A4Z0Z2V3_9PEZI</name>
<protein>
    <recommendedName>
        <fullName evidence="8">Histone chaperone domain-containing protein</fullName>
    </recommendedName>
</protein>
<evidence type="ECO:0000256" key="4">
    <source>
        <dbReference type="ARBA" id="ARBA00023186"/>
    </source>
</evidence>
<dbReference type="AlphaFoldDB" id="A0A4Z0Z2V3"/>
<accession>A0A4Z0Z2V3</accession>
<feature type="region of interest" description="Disordered" evidence="7">
    <location>
        <begin position="1"/>
        <end position="121"/>
    </location>
</feature>
<comment type="subcellular location">
    <subcellularLocation>
        <location evidence="2">Nucleus</location>
    </subcellularLocation>
</comment>
<evidence type="ECO:0000256" key="7">
    <source>
        <dbReference type="SAM" id="MobiDB-lite"/>
    </source>
</evidence>
<keyword evidence="5" id="KW-0539">Nucleus</keyword>
<gene>
    <name evidence="9" type="ORF">E0Z10_g2691</name>
</gene>
<feature type="compositionally biased region" description="Acidic residues" evidence="7">
    <location>
        <begin position="39"/>
        <end position="68"/>
    </location>
</feature>
<evidence type="ECO:0000256" key="2">
    <source>
        <dbReference type="ARBA" id="ARBA00004123"/>
    </source>
</evidence>
<evidence type="ECO:0000256" key="5">
    <source>
        <dbReference type="ARBA" id="ARBA00023242"/>
    </source>
</evidence>
<proteinExistence type="inferred from homology"/>
<feature type="compositionally biased region" description="Acidic residues" evidence="7">
    <location>
        <begin position="94"/>
        <end position="121"/>
    </location>
</feature>
<comment type="similarity">
    <text evidence="3">Belongs to the CHZ1 family.</text>
</comment>
<sequence length="121" mass="13022">MASENGATNPANPTKVADETVDVKGKGKAAATQEPVDQSMDDDEDDEDSGDDVVADDGDDDDNMDEIDLNNIVDGGRRTRGRVIDWAKAAEENPAGDDDDDEDEDDFEPEGEVEGDKMDED</sequence>
<evidence type="ECO:0000256" key="3">
    <source>
        <dbReference type="ARBA" id="ARBA00008057"/>
    </source>
</evidence>
<keyword evidence="4" id="KW-0143">Chaperone</keyword>
<organism evidence="9 10">
    <name type="scientific">Xylaria hypoxylon</name>
    <dbReference type="NCBI Taxonomy" id="37992"/>
    <lineage>
        <taxon>Eukaryota</taxon>
        <taxon>Fungi</taxon>
        <taxon>Dikarya</taxon>
        <taxon>Ascomycota</taxon>
        <taxon>Pezizomycotina</taxon>
        <taxon>Sordariomycetes</taxon>
        <taxon>Xylariomycetidae</taxon>
        <taxon>Xylariales</taxon>
        <taxon>Xylariaceae</taxon>
        <taxon>Xylaria</taxon>
    </lineage>
</organism>
<dbReference type="GO" id="GO:0005634">
    <property type="term" value="C:nucleus"/>
    <property type="evidence" value="ECO:0007669"/>
    <property type="project" value="UniProtKB-SubCell"/>
</dbReference>
<evidence type="ECO:0000313" key="9">
    <source>
        <dbReference type="EMBL" id="TGJ86041.1"/>
    </source>
</evidence>
<comment type="function">
    <text evidence="1">Forms a chaperone-bound H2A.Z-H2B complex that acts as a source for SWR1 complex-dependent H2A to H2A.Z histone replacement in chromatin.</text>
</comment>
<feature type="compositionally biased region" description="Basic and acidic residues" evidence="7">
    <location>
        <begin position="16"/>
        <end position="25"/>
    </location>
</feature>
<dbReference type="Proteomes" id="UP000297716">
    <property type="component" value="Unassembled WGS sequence"/>
</dbReference>